<evidence type="ECO:0000313" key="4">
    <source>
        <dbReference type="Proteomes" id="UP000298049"/>
    </source>
</evidence>
<feature type="chain" id="PRO_5020522356" description="Retropepsin-like aspartic endopeptidase domain-containing protein" evidence="1">
    <location>
        <begin position="25"/>
        <end position="189"/>
    </location>
</feature>
<dbReference type="OrthoDB" id="9782977at2"/>
<dbReference type="AlphaFoldDB" id="A0A4P7XL53"/>
<accession>A0A4P7XL53</accession>
<name>A0A4P7XL53_9ALTE</name>
<keyword evidence="1" id="KW-0732">Signal</keyword>
<evidence type="ECO:0000256" key="1">
    <source>
        <dbReference type="SAM" id="SignalP"/>
    </source>
</evidence>
<dbReference type="SUPFAM" id="SSF50630">
    <property type="entry name" value="Acid proteases"/>
    <property type="match status" value="1"/>
</dbReference>
<dbReference type="Pfam" id="PF05618">
    <property type="entry name" value="Zn_protease"/>
    <property type="match status" value="1"/>
</dbReference>
<dbReference type="EMBL" id="CP031093">
    <property type="protein sequence ID" value="QCF27655.1"/>
    <property type="molecule type" value="Genomic_DNA"/>
</dbReference>
<protein>
    <recommendedName>
        <fullName evidence="2">Retropepsin-like aspartic endopeptidase domain-containing protein</fullName>
    </recommendedName>
</protein>
<dbReference type="Gene3D" id="2.40.70.10">
    <property type="entry name" value="Acid Proteases"/>
    <property type="match status" value="1"/>
</dbReference>
<dbReference type="InterPro" id="IPR021109">
    <property type="entry name" value="Peptidase_aspartic_dom_sf"/>
</dbReference>
<evidence type="ECO:0000313" key="3">
    <source>
        <dbReference type="EMBL" id="QCF27655.1"/>
    </source>
</evidence>
<dbReference type="Proteomes" id="UP000298049">
    <property type="component" value="Chromosome"/>
</dbReference>
<dbReference type="KEGG" id="hmi:soil367_17950"/>
<feature type="domain" description="Retropepsin-like aspartic endopeptidase" evidence="2">
    <location>
        <begin position="36"/>
        <end position="172"/>
    </location>
</feature>
<sequence length="189" mass="21264">MNRRLMTLLASLAFTFNMSTGAVAKETVPQDAKRLGFVEWIVLDDPELRLKARLDTGANTGSLHATDIEPLKRDGEEWVRFELPLDHHKESKGIGDATLTFERPVERTVLVKRKGAESQRRHVVIMGFCIDGEHQEAQFSLTDRSRFKYPALLGRRFMAGEVIVDSEDSFLAESDCGFRALEQVAAEAN</sequence>
<evidence type="ECO:0000259" key="2">
    <source>
        <dbReference type="Pfam" id="PF05618"/>
    </source>
</evidence>
<dbReference type="InterPro" id="IPR008503">
    <property type="entry name" value="Asp_endopeptidase"/>
</dbReference>
<feature type="signal peptide" evidence="1">
    <location>
        <begin position="1"/>
        <end position="24"/>
    </location>
</feature>
<dbReference type="PANTHER" id="PTHR38037:SF2">
    <property type="entry name" value="ATP-DEPENDENT ZINC PROTEASE DOMAIN-CONTAINING PROTEIN-RELATED"/>
    <property type="match status" value="1"/>
</dbReference>
<gene>
    <name evidence="3" type="ORF">soil367_17950</name>
</gene>
<keyword evidence="4" id="KW-1185">Reference proteome</keyword>
<proteinExistence type="predicted"/>
<dbReference type="RefSeq" id="WP_136550366.1">
    <property type="nucleotide sequence ID" value="NZ_CP031093.1"/>
</dbReference>
<organism evidence="3 4">
    <name type="scientific">Hydrocarboniclastica marina</name>
    <dbReference type="NCBI Taxonomy" id="2259620"/>
    <lineage>
        <taxon>Bacteria</taxon>
        <taxon>Pseudomonadati</taxon>
        <taxon>Pseudomonadota</taxon>
        <taxon>Gammaproteobacteria</taxon>
        <taxon>Alteromonadales</taxon>
        <taxon>Alteromonadaceae</taxon>
        <taxon>Hydrocarboniclastica</taxon>
    </lineage>
</organism>
<dbReference type="PANTHER" id="PTHR38037">
    <property type="entry name" value="ZN_PROTEASE DOMAIN-CONTAINING PROTEIN"/>
    <property type="match status" value="1"/>
</dbReference>
<reference evidence="3 4" key="1">
    <citation type="submission" date="2018-07" db="EMBL/GenBank/DDBJ databases">
        <title>Marsedoiliclastica nanhaica gen. nov. sp. nov., a novel marine hydrocarbonoclastic bacterium isolated from an in-situ enriched hydrocarbon-degrading consortium in deep-sea sediment.</title>
        <authorList>
            <person name="Dong C."/>
            <person name="Ma T."/>
            <person name="Liu R."/>
            <person name="Shao Z."/>
        </authorList>
    </citation>
    <scope>NUCLEOTIDE SEQUENCE [LARGE SCALE GENOMIC DNA]</scope>
    <source>
        <strain evidence="4">soil36-7</strain>
    </source>
</reference>